<dbReference type="Proteomes" id="UP000011713">
    <property type="component" value="Unassembled WGS sequence"/>
</dbReference>
<reference evidence="2" key="1">
    <citation type="journal article" date="2010" name="Science">
        <title>Signatures of adaptation to obligate biotrophy in the Hyaloperonospora arabidopsidis genome.</title>
        <authorList>
            <person name="Baxter L."/>
            <person name="Tripathy S."/>
            <person name="Ishaque N."/>
            <person name="Boot N."/>
            <person name="Cabral A."/>
            <person name="Kemen E."/>
            <person name="Thines M."/>
            <person name="Ah-Fong A."/>
            <person name="Anderson R."/>
            <person name="Badejoko W."/>
            <person name="Bittner-Eddy P."/>
            <person name="Boore J.L."/>
            <person name="Chibucos M.C."/>
            <person name="Coates M."/>
            <person name="Dehal P."/>
            <person name="Delehaunty K."/>
            <person name="Dong S."/>
            <person name="Downton P."/>
            <person name="Dumas B."/>
            <person name="Fabro G."/>
            <person name="Fronick C."/>
            <person name="Fuerstenberg S.I."/>
            <person name="Fulton L."/>
            <person name="Gaulin E."/>
            <person name="Govers F."/>
            <person name="Hughes L."/>
            <person name="Humphray S."/>
            <person name="Jiang R.H."/>
            <person name="Judelson H."/>
            <person name="Kamoun S."/>
            <person name="Kyung K."/>
            <person name="Meijer H."/>
            <person name="Minx P."/>
            <person name="Morris P."/>
            <person name="Nelson J."/>
            <person name="Phuntumart V."/>
            <person name="Qutob D."/>
            <person name="Rehmany A."/>
            <person name="Rougon-Cardoso A."/>
            <person name="Ryden P."/>
            <person name="Torto-Alalibo T."/>
            <person name="Studholme D."/>
            <person name="Wang Y."/>
            <person name="Win J."/>
            <person name="Wood J."/>
            <person name="Clifton S.W."/>
            <person name="Rogers J."/>
            <person name="Van den Ackerveken G."/>
            <person name="Jones J.D."/>
            <person name="McDowell J.M."/>
            <person name="Beynon J."/>
            <person name="Tyler B.M."/>
        </authorList>
    </citation>
    <scope>NUCLEOTIDE SEQUENCE [LARGE SCALE GENOMIC DNA]</scope>
    <source>
        <strain evidence="2">Emoy2</strain>
    </source>
</reference>
<evidence type="ECO:0000313" key="2">
    <source>
        <dbReference type="Proteomes" id="UP000011713"/>
    </source>
</evidence>
<organism evidence="1 2">
    <name type="scientific">Hyaloperonospora arabidopsidis (strain Emoy2)</name>
    <name type="common">Downy mildew agent</name>
    <name type="synonym">Peronospora arabidopsidis</name>
    <dbReference type="NCBI Taxonomy" id="559515"/>
    <lineage>
        <taxon>Eukaryota</taxon>
        <taxon>Sar</taxon>
        <taxon>Stramenopiles</taxon>
        <taxon>Oomycota</taxon>
        <taxon>Peronosporomycetes</taxon>
        <taxon>Peronosporales</taxon>
        <taxon>Peronosporaceae</taxon>
        <taxon>Hyaloperonospora</taxon>
    </lineage>
</organism>
<dbReference type="EMBL" id="JH598226">
    <property type="status" value="NOT_ANNOTATED_CDS"/>
    <property type="molecule type" value="Genomic_DNA"/>
</dbReference>
<dbReference type="AlphaFoldDB" id="M4BG50"/>
<evidence type="ECO:0000313" key="1">
    <source>
        <dbReference type="EnsemblProtists" id="HpaP805271"/>
    </source>
</evidence>
<dbReference type="InParanoid" id="M4BG50"/>
<keyword evidence="2" id="KW-1185">Reference proteome</keyword>
<protein>
    <submittedName>
        <fullName evidence="1">Uncharacterized protein</fullName>
    </submittedName>
</protein>
<dbReference type="VEuPathDB" id="FungiDB:HpaG805271"/>
<accession>M4BG50</accession>
<reference evidence="1" key="2">
    <citation type="submission" date="2015-06" db="UniProtKB">
        <authorList>
            <consortium name="EnsemblProtists"/>
        </authorList>
    </citation>
    <scope>IDENTIFICATION</scope>
    <source>
        <strain evidence="1">Emoy2</strain>
    </source>
</reference>
<dbReference type="EnsemblProtists" id="HpaT805271">
    <property type="protein sequence ID" value="HpaP805271"/>
    <property type="gene ID" value="HpaG805271"/>
</dbReference>
<name>M4BG50_HYAAE</name>
<proteinExistence type="predicted"/>
<dbReference type="HOGENOM" id="CLU_2710122_0_0_1"/>
<sequence length="73" mass="7960">MQTCNVRWLISKVSRGTIQRDDAGDTRRSMLGGRLLLEEIYPTPAEFEGTTRQTLINSSGSNPAAAHARDAAV</sequence>